<evidence type="ECO:0000313" key="6">
    <source>
        <dbReference type="Proteomes" id="UP000252255"/>
    </source>
</evidence>
<gene>
    <name evidence="5" type="ORF">TH30_03010</name>
</gene>
<proteinExistence type="predicted"/>
<dbReference type="EMBL" id="JPWI01000001">
    <property type="protein sequence ID" value="RCK49303.1"/>
    <property type="molecule type" value="Genomic_DNA"/>
</dbReference>
<accession>A0A367X6K7</accession>
<reference evidence="5 6" key="1">
    <citation type="submission" date="2014-07" db="EMBL/GenBank/DDBJ databases">
        <title>Draft genome sequence of Thalassospira profundimaris PR54-5.</title>
        <authorList>
            <person name="Lai Q."/>
            <person name="Shao Z."/>
        </authorList>
    </citation>
    <scope>NUCLEOTIDE SEQUENCE [LARGE SCALE GENOMIC DNA]</scope>
    <source>
        <strain evidence="5 6">PR54-5</strain>
    </source>
</reference>
<dbReference type="PANTHER" id="PTHR43584">
    <property type="entry name" value="NUCLEOTIDYL TRANSFERASE"/>
    <property type="match status" value="1"/>
</dbReference>
<feature type="domain" description="MobA-like NTP transferase" evidence="4">
    <location>
        <begin position="10"/>
        <end position="142"/>
    </location>
</feature>
<dbReference type="InterPro" id="IPR029044">
    <property type="entry name" value="Nucleotide-diphossugar_trans"/>
</dbReference>
<keyword evidence="3" id="KW-0460">Magnesium</keyword>
<dbReference type="Gene3D" id="3.90.550.10">
    <property type="entry name" value="Spore Coat Polysaccharide Biosynthesis Protein SpsA, Chain A"/>
    <property type="match status" value="1"/>
</dbReference>
<dbReference type="AlphaFoldDB" id="A0A367X6K7"/>
<dbReference type="OrthoDB" id="9788272at2"/>
<evidence type="ECO:0000259" key="4">
    <source>
        <dbReference type="Pfam" id="PF12804"/>
    </source>
</evidence>
<organism evidence="5 6">
    <name type="scientific">Thalassospira profundimaris</name>
    <dbReference type="NCBI Taxonomy" id="502049"/>
    <lineage>
        <taxon>Bacteria</taxon>
        <taxon>Pseudomonadati</taxon>
        <taxon>Pseudomonadota</taxon>
        <taxon>Alphaproteobacteria</taxon>
        <taxon>Rhodospirillales</taxon>
        <taxon>Thalassospiraceae</taxon>
        <taxon>Thalassospira</taxon>
    </lineage>
</organism>
<protein>
    <submittedName>
        <fullName evidence="5">Mannose-1-phosphate guanylyltransferase</fullName>
    </submittedName>
</protein>
<sequence length="253" mass="27135">MTGTPKSAQAMVLAAGLGKRMRPITDNMPKPLVPVAGKPMLDHVLDKLAASGFDQAVVNCHYLGQMIVDHVATRAAPMVITSPEADLLETGGGVKKALPMLDRDAILIANADVFWTEGRDALFDRMISAFDPDHMDALLAIHPVADGYGYDGAGDFFWQVDGRLKRRGEAASAPYFFTGVQVLSPRLFENTPDGAFSLNVIYDKALACGRCYGLVHDGGYFHIGTPEAVSESEPVIAKALEIERSKQATSGGK</sequence>
<dbReference type="InterPro" id="IPR050065">
    <property type="entry name" value="GlmU-like"/>
</dbReference>
<dbReference type="Pfam" id="PF12804">
    <property type="entry name" value="NTP_transf_3"/>
    <property type="match status" value="1"/>
</dbReference>
<dbReference type="SUPFAM" id="SSF53448">
    <property type="entry name" value="Nucleotide-diphospho-sugar transferases"/>
    <property type="match status" value="1"/>
</dbReference>
<evidence type="ECO:0000256" key="3">
    <source>
        <dbReference type="ARBA" id="ARBA00022842"/>
    </source>
</evidence>
<comment type="caution">
    <text evidence="5">The sequence shown here is derived from an EMBL/GenBank/DDBJ whole genome shotgun (WGS) entry which is preliminary data.</text>
</comment>
<evidence type="ECO:0000256" key="1">
    <source>
        <dbReference type="ARBA" id="ARBA00022679"/>
    </source>
</evidence>
<evidence type="ECO:0000256" key="2">
    <source>
        <dbReference type="ARBA" id="ARBA00022695"/>
    </source>
</evidence>
<keyword evidence="2 5" id="KW-0548">Nucleotidyltransferase</keyword>
<keyword evidence="1 5" id="KW-0808">Transferase</keyword>
<dbReference type="PANTHER" id="PTHR43584:SF8">
    <property type="entry name" value="N-ACETYLMURAMATE ALPHA-1-PHOSPHATE URIDYLYLTRANSFERASE"/>
    <property type="match status" value="1"/>
</dbReference>
<dbReference type="GO" id="GO:0016779">
    <property type="term" value="F:nucleotidyltransferase activity"/>
    <property type="evidence" value="ECO:0007669"/>
    <property type="project" value="UniProtKB-KW"/>
</dbReference>
<dbReference type="RefSeq" id="WP_114096568.1">
    <property type="nucleotide sequence ID" value="NZ_JPWI01000001.1"/>
</dbReference>
<evidence type="ECO:0000313" key="5">
    <source>
        <dbReference type="EMBL" id="RCK49303.1"/>
    </source>
</evidence>
<dbReference type="CDD" id="cd06422">
    <property type="entry name" value="NTP_transferase_like_1"/>
    <property type="match status" value="1"/>
</dbReference>
<dbReference type="Proteomes" id="UP000252255">
    <property type="component" value="Unassembled WGS sequence"/>
</dbReference>
<dbReference type="InterPro" id="IPR025877">
    <property type="entry name" value="MobA-like_NTP_Trfase"/>
</dbReference>
<name>A0A367X6K7_9PROT</name>